<accession>A0A504YIZ2</accession>
<evidence type="ECO:0000313" key="2">
    <source>
        <dbReference type="EMBL" id="TPP61722.1"/>
    </source>
</evidence>
<dbReference type="EMBL" id="SUNJ01007794">
    <property type="protein sequence ID" value="TPP61722.1"/>
    <property type="molecule type" value="Genomic_DNA"/>
</dbReference>
<feature type="compositionally biased region" description="Polar residues" evidence="1">
    <location>
        <begin position="83"/>
        <end position="95"/>
    </location>
</feature>
<organism evidence="2 3">
    <name type="scientific">Fasciola gigantica</name>
    <name type="common">Giant liver fluke</name>
    <dbReference type="NCBI Taxonomy" id="46835"/>
    <lineage>
        <taxon>Eukaryota</taxon>
        <taxon>Metazoa</taxon>
        <taxon>Spiralia</taxon>
        <taxon>Lophotrochozoa</taxon>
        <taxon>Platyhelminthes</taxon>
        <taxon>Trematoda</taxon>
        <taxon>Digenea</taxon>
        <taxon>Plagiorchiida</taxon>
        <taxon>Echinostomata</taxon>
        <taxon>Echinostomatoidea</taxon>
        <taxon>Fasciolidae</taxon>
        <taxon>Fasciola</taxon>
    </lineage>
</organism>
<sequence length="273" mass="31069">MELVVEMDSSLNMAHSYERQAERAVRMGRLEDALKLYDAAIMHMESARKELEEEDFQLELIDLQLSTLRANRNFITRHKVPNEPSSMLETNTSNNYHDDPVTVTPTPPPELDTKLRVTKLPKSETQTKEELEICVTELRHLVDTLSFKLEITQRELSEERARRLAAEAELLLTRLCSVRNNSTASAETELTKPAWPTHVPKGVILDKEDQSSEETLALTPAQAESSRLMPPTNILWTIQVTLKPLAPAPPSDINIRHRQQRKTQSDSSPFMHA</sequence>
<dbReference type="AlphaFoldDB" id="A0A504YIZ2"/>
<feature type="region of interest" description="Disordered" evidence="1">
    <location>
        <begin position="249"/>
        <end position="273"/>
    </location>
</feature>
<keyword evidence="3" id="KW-1185">Reference proteome</keyword>
<dbReference type="Proteomes" id="UP000316759">
    <property type="component" value="Unassembled WGS sequence"/>
</dbReference>
<reference evidence="2 3" key="1">
    <citation type="submission" date="2019-04" db="EMBL/GenBank/DDBJ databases">
        <title>Annotation for the trematode Fasciola gigantica.</title>
        <authorList>
            <person name="Choi Y.-J."/>
        </authorList>
    </citation>
    <scope>NUCLEOTIDE SEQUENCE [LARGE SCALE GENOMIC DNA]</scope>
    <source>
        <strain evidence="2">Uganda_cow_1</strain>
    </source>
</reference>
<comment type="caution">
    <text evidence="2">The sequence shown here is derived from an EMBL/GenBank/DDBJ whole genome shotgun (WGS) entry which is preliminary data.</text>
</comment>
<protein>
    <submittedName>
        <fullName evidence="2">Uncharacterized protein</fullName>
    </submittedName>
</protein>
<dbReference type="OrthoDB" id="6238006at2759"/>
<evidence type="ECO:0000313" key="3">
    <source>
        <dbReference type="Proteomes" id="UP000316759"/>
    </source>
</evidence>
<gene>
    <name evidence="2" type="ORF">FGIG_09031</name>
</gene>
<dbReference type="SUPFAM" id="SSF140361">
    <property type="entry name" value="MIT domain-like"/>
    <property type="match status" value="1"/>
</dbReference>
<proteinExistence type="predicted"/>
<evidence type="ECO:0000256" key="1">
    <source>
        <dbReference type="SAM" id="MobiDB-lite"/>
    </source>
</evidence>
<dbReference type="Gene3D" id="1.20.58.80">
    <property type="entry name" value="Phosphotransferase system, lactose/cellobiose-type IIA subunit"/>
    <property type="match status" value="1"/>
</dbReference>
<name>A0A504YIZ2_FASGI</name>
<feature type="region of interest" description="Disordered" evidence="1">
    <location>
        <begin position="82"/>
        <end position="113"/>
    </location>
</feature>